<reference evidence="2 3" key="1">
    <citation type="journal article" date="2015" name="Stand. Genomic Sci.">
        <title>Genomic Encyclopedia of Bacterial and Archaeal Type Strains, Phase III: the genomes of soil and plant-associated and newly described type strains.</title>
        <authorList>
            <person name="Whitman W.B."/>
            <person name="Woyke T."/>
            <person name="Klenk H.P."/>
            <person name="Zhou Y."/>
            <person name="Lilburn T.G."/>
            <person name="Beck B.J."/>
            <person name="De Vos P."/>
            <person name="Vandamme P."/>
            <person name="Eisen J.A."/>
            <person name="Garrity G."/>
            <person name="Hugenholtz P."/>
            <person name="Kyrpides N.C."/>
        </authorList>
    </citation>
    <scope>NUCLEOTIDE SEQUENCE [LARGE SCALE GENOMIC DNA]</scope>
    <source>
        <strain evidence="2 3">VKM Ac-2572</strain>
    </source>
</reference>
<dbReference type="InterPro" id="IPR029044">
    <property type="entry name" value="Nucleotide-diphossugar_trans"/>
</dbReference>
<gene>
    <name evidence="2" type="ORF">EV652_101198</name>
</gene>
<name>A0A4R2HXF0_9ACTN</name>
<dbReference type="GO" id="GO:0016779">
    <property type="term" value="F:nucleotidyltransferase activity"/>
    <property type="evidence" value="ECO:0007669"/>
    <property type="project" value="UniProtKB-ARBA"/>
</dbReference>
<feature type="domain" description="MobA-like NTP transferase" evidence="1">
    <location>
        <begin position="5"/>
        <end position="187"/>
    </location>
</feature>
<organism evidence="2 3">
    <name type="scientific">Kribbella steppae</name>
    <dbReference type="NCBI Taxonomy" id="2512223"/>
    <lineage>
        <taxon>Bacteria</taxon>
        <taxon>Bacillati</taxon>
        <taxon>Actinomycetota</taxon>
        <taxon>Actinomycetes</taxon>
        <taxon>Propionibacteriales</taxon>
        <taxon>Kribbellaceae</taxon>
        <taxon>Kribbella</taxon>
    </lineage>
</organism>
<dbReference type="Pfam" id="PF12804">
    <property type="entry name" value="NTP_transf_3"/>
    <property type="match status" value="1"/>
</dbReference>
<comment type="caution">
    <text evidence="2">The sequence shown here is derived from an EMBL/GenBank/DDBJ whole genome shotgun (WGS) entry which is preliminary data.</text>
</comment>
<dbReference type="SUPFAM" id="SSF53448">
    <property type="entry name" value="Nucleotide-diphospho-sugar transferases"/>
    <property type="match status" value="1"/>
</dbReference>
<dbReference type="RefSeq" id="WP_132207029.1">
    <property type="nucleotide sequence ID" value="NZ_SLWN01000001.1"/>
</dbReference>
<evidence type="ECO:0000313" key="2">
    <source>
        <dbReference type="EMBL" id="TCO35318.1"/>
    </source>
</evidence>
<dbReference type="CDD" id="cd04182">
    <property type="entry name" value="GT_2_like_f"/>
    <property type="match status" value="1"/>
</dbReference>
<protein>
    <submittedName>
        <fullName evidence="2">Nicotine blue oxidoreductase</fullName>
    </submittedName>
</protein>
<evidence type="ECO:0000313" key="3">
    <source>
        <dbReference type="Proteomes" id="UP000294508"/>
    </source>
</evidence>
<dbReference type="EMBL" id="SLWN01000001">
    <property type="protein sequence ID" value="TCO35318.1"/>
    <property type="molecule type" value="Genomic_DNA"/>
</dbReference>
<dbReference type="Proteomes" id="UP000294508">
    <property type="component" value="Unassembled WGS sequence"/>
</dbReference>
<evidence type="ECO:0000259" key="1">
    <source>
        <dbReference type="Pfam" id="PF12804"/>
    </source>
</evidence>
<sequence>MKIAGLLLAAGAGHRMGAPKALIRDPEGVSWAARTARVLGEAGCSPVLAVIGASADQVAAELDDSVELVEATDWQEGMGASLRAGLTALQRLADPQRGPAATHHPALSVVPPVPLPSAALIVPVDVPGLTADVVRRLAAQADRSALVRAVYHGTPGHPVVLGRDHWDGVIATSVGDQGARVYLKQHPPVEVECGDLADGVDVDTVEGLPEGHRLG</sequence>
<dbReference type="Gene3D" id="3.90.550.10">
    <property type="entry name" value="Spore Coat Polysaccharide Biosynthesis Protein SpsA, Chain A"/>
    <property type="match status" value="1"/>
</dbReference>
<dbReference type="AlphaFoldDB" id="A0A4R2HXF0"/>
<dbReference type="PANTHER" id="PTHR43777">
    <property type="entry name" value="MOLYBDENUM COFACTOR CYTIDYLYLTRANSFERASE"/>
    <property type="match status" value="1"/>
</dbReference>
<accession>A0A4R2HXF0</accession>
<dbReference type="OrthoDB" id="4427994at2"/>
<dbReference type="PANTHER" id="PTHR43777:SF1">
    <property type="entry name" value="MOLYBDENUM COFACTOR CYTIDYLYLTRANSFERASE"/>
    <property type="match status" value="1"/>
</dbReference>
<keyword evidence="3" id="KW-1185">Reference proteome</keyword>
<dbReference type="InterPro" id="IPR025877">
    <property type="entry name" value="MobA-like_NTP_Trfase"/>
</dbReference>
<proteinExistence type="predicted"/>